<comment type="subunit">
    <text evidence="2">Homodimer.</text>
</comment>
<dbReference type="PROSITE" id="PS50862">
    <property type="entry name" value="AA_TRNA_LIGASE_II"/>
    <property type="match status" value="1"/>
</dbReference>
<protein>
    <submittedName>
        <fullName evidence="9">Aspartyl-tRNA synthetase</fullName>
        <ecNumber evidence="9">6.1.1.12</ecNumber>
    </submittedName>
</protein>
<dbReference type="SUPFAM" id="SSF55681">
    <property type="entry name" value="Class II aaRS and biotin synthetases"/>
    <property type="match status" value="1"/>
</dbReference>
<dbReference type="GO" id="GO:0005524">
    <property type="term" value="F:ATP binding"/>
    <property type="evidence" value="ECO:0007669"/>
    <property type="project" value="UniProtKB-KW"/>
</dbReference>
<dbReference type="Pfam" id="PF01336">
    <property type="entry name" value="tRNA_anti-codon"/>
    <property type="match status" value="1"/>
</dbReference>
<dbReference type="OrthoDB" id="9802326at2"/>
<sequence length="539" mass="62452">MLSGKIPIDKVREFNTQKIVIGGFVEHVRKLKNIAFVIVRDCTSSIQVVFPKDKLIPLSKESVVFIEGVASKKRGEENYEIFGESIQVLSRAEKAIPIDLGEEKVSEERHRMKYRYLDLRRKKIKNSIVFNSRAKFIASSFLHSLDFIEITTPILSFPSKEGAQTFSTLPNSVSPSSFTLAQSPQMYKQLLMIGGFEKYFQFSTSFRAEKLREDRQFEFTQLDIELSFSARKEIFELIENLINKICSELLPKVAIPKNFSVITYRDAIWKYGTDSPDLRNPIEIFELYEKVGDSLKSGEYCFCILLDNSYQLTSEFFAKLDSNINWIQTNDKGKREGNYEEWILSYLNKLNFSRDKTLLYLASDDKNYISQLRKLGELRKVIWEQSAVFTMSRELKFVWIVEWPYFELSDTKELKVMHHPFTLPNIPEEVKEDHLKWNSCGYDLVLNGVEIASGGERITDRNLQKRIFQLLGLTDVQIQENFGWFLEALQYGVPPHLGIAIGWERFIQTILHLSSIRDVIAFPKNSHGVCSMSSYKPVN</sequence>
<evidence type="ECO:0000259" key="8">
    <source>
        <dbReference type="PROSITE" id="PS50862"/>
    </source>
</evidence>
<dbReference type="PATRIC" id="fig|1116213.3.peg.150"/>
<dbReference type="HOGENOM" id="CLU_014330_3_1_14"/>
<proteinExistence type="inferred from homology"/>
<keyword evidence="7 9" id="KW-0030">Aminoacyl-tRNA synthetase</keyword>
<dbReference type="Gene3D" id="2.40.50.140">
    <property type="entry name" value="Nucleic acid-binding proteins"/>
    <property type="match status" value="1"/>
</dbReference>
<dbReference type="GO" id="GO:0005737">
    <property type="term" value="C:cytoplasm"/>
    <property type="evidence" value="ECO:0007669"/>
    <property type="project" value="InterPro"/>
</dbReference>
<gene>
    <name evidence="9" type="primary">aspS</name>
    <name evidence="9" type="ORF">MHM_01390</name>
</gene>
<comment type="similarity">
    <text evidence="1">Belongs to the class-II aminoacyl-tRNA synthetase family. Type 1 subfamily.</text>
</comment>
<dbReference type="GO" id="GO:0006422">
    <property type="term" value="P:aspartyl-tRNA aminoacylation"/>
    <property type="evidence" value="ECO:0007669"/>
    <property type="project" value="TreeGrafter"/>
</dbReference>
<evidence type="ECO:0000256" key="4">
    <source>
        <dbReference type="ARBA" id="ARBA00022741"/>
    </source>
</evidence>
<dbReference type="EMBL" id="HE613254">
    <property type="protein sequence ID" value="CCE66657.1"/>
    <property type="molecule type" value="Genomic_DNA"/>
</dbReference>
<feature type="domain" description="Aminoacyl-transfer RNA synthetases class-II family profile" evidence="8">
    <location>
        <begin position="141"/>
        <end position="523"/>
    </location>
</feature>
<evidence type="ECO:0000256" key="1">
    <source>
        <dbReference type="ARBA" id="ARBA00006303"/>
    </source>
</evidence>
<keyword evidence="3 9" id="KW-0436">Ligase</keyword>
<keyword evidence="5" id="KW-0067">ATP-binding</keyword>
<reference evidence="9" key="2">
    <citation type="submission" date="2011-11" db="EMBL/GenBank/DDBJ databases">
        <authorList>
            <person name="Barker E."/>
        </authorList>
    </citation>
    <scope>NUCLEOTIDE SEQUENCE</scope>
    <source>
        <strain evidence="9">Birmingham 1</strain>
    </source>
</reference>
<reference evidence="9" key="1">
    <citation type="submission" date="2011-11" db="EMBL/GenBank/DDBJ databases">
        <title>Complete genome sequence of Candidatus Mycoplasma haemominutum.</title>
        <authorList>
            <person name="Barker E.N."/>
            <person name="Darby A.C."/>
            <person name="Helps C.R."/>
            <person name="Peters I.R."/>
            <person name="Hughes M.A."/>
            <person name="Radford A.D."/>
            <person name="Novacco M."/>
            <person name="Boretti F."/>
            <person name="Hofmann-Lehmann R."/>
            <person name="Tasker S."/>
        </authorList>
    </citation>
    <scope>NUCLEOTIDE SEQUENCE</scope>
    <source>
        <strain evidence="9">Birmingham 1</strain>
    </source>
</reference>
<dbReference type="InterPro" id="IPR004364">
    <property type="entry name" value="Aa-tRNA-synt_II"/>
</dbReference>
<evidence type="ECO:0000256" key="2">
    <source>
        <dbReference type="ARBA" id="ARBA00011738"/>
    </source>
</evidence>
<dbReference type="Pfam" id="PF00152">
    <property type="entry name" value="tRNA-synt_2"/>
    <property type="match status" value="1"/>
</dbReference>
<dbReference type="EC" id="6.1.1.12" evidence="9"/>
<dbReference type="InterPro" id="IPR045864">
    <property type="entry name" value="aa-tRNA-synth_II/BPL/LPL"/>
</dbReference>
<dbReference type="PRINTS" id="PR01042">
    <property type="entry name" value="TRNASYNTHASP"/>
</dbReference>
<dbReference type="InterPro" id="IPR002312">
    <property type="entry name" value="Asp/Asn-tRNA-synth_IIb"/>
</dbReference>
<evidence type="ECO:0000256" key="7">
    <source>
        <dbReference type="ARBA" id="ARBA00023146"/>
    </source>
</evidence>
<dbReference type="GO" id="GO:0004815">
    <property type="term" value="F:aspartate-tRNA ligase activity"/>
    <property type="evidence" value="ECO:0007669"/>
    <property type="project" value="UniProtKB-EC"/>
</dbReference>
<name>G8C2V9_9MOLU</name>
<dbReference type="InterPro" id="IPR004365">
    <property type="entry name" value="NA-bd_OB_tRNA"/>
</dbReference>
<dbReference type="InterPro" id="IPR006195">
    <property type="entry name" value="aa-tRNA-synth_II"/>
</dbReference>
<dbReference type="KEGG" id="mhb:MHM_01390"/>
<dbReference type="InterPro" id="IPR004115">
    <property type="entry name" value="GAD-like_sf"/>
</dbReference>
<keyword evidence="4" id="KW-0547">Nucleotide-binding</keyword>
<dbReference type="GO" id="GO:0003676">
    <property type="term" value="F:nucleic acid binding"/>
    <property type="evidence" value="ECO:0007669"/>
    <property type="project" value="InterPro"/>
</dbReference>
<evidence type="ECO:0000313" key="9">
    <source>
        <dbReference type="EMBL" id="CCE66657.1"/>
    </source>
</evidence>
<dbReference type="RefSeq" id="WP_015511522.1">
    <property type="nucleotide sequence ID" value="NC_021007.1"/>
</dbReference>
<dbReference type="Gene3D" id="3.30.930.10">
    <property type="entry name" value="Bira Bifunctional Protein, Domain 2"/>
    <property type="match status" value="1"/>
</dbReference>
<dbReference type="Gene3D" id="3.30.1360.30">
    <property type="entry name" value="GAD-like domain"/>
    <property type="match status" value="1"/>
</dbReference>
<dbReference type="InterPro" id="IPR012340">
    <property type="entry name" value="NA-bd_OB-fold"/>
</dbReference>
<evidence type="ECO:0000256" key="6">
    <source>
        <dbReference type="ARBA" id="ARBA00022917"/>
    </source>
</evidence>
<dbReference type="NCBIfam" id="TIGR00459">
    <property type="entry name" value="aspS_bact"/>
    <property type="match status" value="1"/>
</dbReference>
<evidence type="ECO:0000256" key="3">
    <source>
        <dbReference type="ARBA" id="ARBA00022598"/>
    </source>
</evidence>
<dbReference type="PANTHER" id="PTHR22594">
    <property type="entry name" value="ASPARTYL/LYSYL-TRNA SYNTHETASE"/>
    <property type="match status" value="1"/>
</dbReference>
<keyword evidence="6" id="KW-0648">Protein biosynthesis</keyword>
<dbReference type="PANTHER" id="PTHR22594:SF5">
    <property type="entry name" value="ASPARTATE--TRNA LIGASE, MITOCHONDRIAL"/>
    <property type="match status" value="1"/>
</dbReference>
<evidence type="ECO:0000256" key="5">
    <source>
        <dbReference type="ARBA" id="ARBA00022840"/>
    </source>
</evidence>
<dbReference type="AlphaFoldDB" id="G8C2V9"/>
<dbReference type="InterPro" id="IPR004524">
    <property type="entry name" value="Asp-tRNA-ligase_1"/>
</dbReference>
<accession>G8C2V9</accession>
<dbReference type="SUPFAM" id="SSF50249">
    <property type="entry name" value="Nucleic acid-binding proteins"/>
    <property type="match status" value="1"/>
</dbReference>
<organism evidence="9">
    <name type="scientific">Candidatus Mycoplasma haematominutum 'Birmingham 1'</name>
    <dbReference type="NCBI Taxonomy" id="1116213"/>
    <lineage>
        <taxon>Bacteria</taxon>
        <taxon>Bacillati</taxon>
        <taxon>Mycoplasmatota</taxon>
        <taxon>Mollicutes</taxon>
        <taxon>Mycoplasmataceae</taxon>
        <taxon>Mycoplasma</taxon>
    </lineage>
</organism>